<dbReference type="SMART" id="SM00267">
    <property type="entry name" value="GGDEF"/>
    <property type="match status" value="1"/>
</dbReference>
<feature type="domain" description="GGDEF" evidence="10">
    <location>
        <begin position="968"/>
        <end position="1101"/>
    </location>
</feature>
<evidence type="ECO:0000256" key="1">
    <source>
        <dbReference type="ARBA" id="ARBA00004651"/>
    </source>
</evidence>
<evidence type="ECO:0000256" key="2">
    <source>
        <dbReference type="ARBA" id="ARBA00022475"/>
    </source>
</evidence>
<sequence>MVLPHYTRQDVFSMLLIAAGYALLGKLVLNYFSAAGNVTLVWFPGGMALAILLLKGLKFWPGVFVGAFAAGLLVKNAYGLCLFIALGNTLESVTAAWLLKRIPSFFLQLRRPLDLAWLTGAGLGCSLISGVMGPGALWLDGVFSGQAVPSVMFHWWMADVFGIISTTPFILIWRYWPADWFIKDRLPETLGFLVLSLSITLAVFLDVFKEQIGELPHGYWMFAVMFWGGMRFGRHGVQLVAAFTAVTALMGAARGVGYFADDFEKSGMWNYWLFQTLFSWIGTVLALTLHNERQAHAKLFASEHRLQAIIDASPVAYALNDDRHNITLLNPAFIATFGYTLADIPSLADWWPKAYPDPGYRQWVKTTWRQRLRQAKETGQPFQPFEVDIRCKNDDVKHVLVGAGPLEGVYSGEHLITLLDMTEQARASRALSNSNILLQSILETLPLRVFWKDTKSRYLGANRLFAQDAGMASVADLLGKNDHELQWWEQAAVYQQDDRQIMQSGAGRLNAEELKTMPDGEKIWLNTFKLPLRNSDNQIIGIVGAYEDISMRKRIEDQLLWRSTFLETLLECSPDGILAVDKEGRKLLQNQRVADLWSIPAEVANHPDDAVQVEFVKNKLGNPAEFLEKVTYLYAHPDIVCRDVIELRDGIILERYSAPVKDRLGNYYGRIWQFTDITPFRRAQKDLQFKEYYQRALLDNFPFLVWIKDRQSRYLAVNRVFAEACGIGIGDVAGKTDFDIFPARLARIFLAEDERVMRDGRPRSIETDLKILAEAAWLEVFQAPLLDKQGQVLGTVGFARDISQNKAAEEALKLADLVFEHSGGAILVADADNKIVHVNSAFTKLTGFSREDVLGKNPKILASGEHDADFYRAMWQSLNQTGSWRGTVKNRRKDGEGYSEGIAIHTLFDSRGRPIRRVAFFFDIAQHQDAEEQVWRQANFDPLTGLPNRHLARRRLGEEIKQAHRTRQRLALLIIDLDRFKEINDTLGHELGDELLQQAAKRLVASVRDSDTVGRLGGDEFVVILNGLESAGGPEPVAQKLLEQLSRPFTLQNEPVYVSASLGITLYPDDGQELSQLLRNADQAMYAAKAKGRNCYSFFTPSMQAELSARAAMVNDLRGALARQEFALVYQPIVELATRRVYKAEALLRWRHPLRGLISPADFVPLAEQTGLINEIGDWVFHVAVAQANHWRQILHPDFQVGINKSPMQFLDLRHDPADWIRYLQDHDALGQSVVVEITEGLLLEANNRTAEHLLVFRDAGIQVAIDDFGTGYSSLSYLKKFDIDYLKIDQSFVRNLSPESSDFVLCEAIIVMAHKLGLKVIAEGVETQAQCDLLTSIGCDFAQGYLFSKPLTAEKFEEQFKSENG</sequence>
<name>A0ABT1U1C8_9GAMM</name>
<dbReference type="Pfam" id="PF13188">
    <property type="entry name" value="PAS_8"/>
    <property type="match status" value="1"/>
</dbReference>
<dbReference type="InterPro" id="IPR000014">
    <property type="entry name" value="PAS"/>
</dbReference>
<evidence type="ECO:0000259" key="8">
    <source>
        <dbReference type="PROSITE" id="PS50113"/>
    </source>
</evidence>
<dbReference type="InterPro" id="IPR001610">
    <property type="entry name" value="PAC"/>
</dbReference>
<dbReference type="SUPFAM" id="SSF141868">
    <property type="entry name" value="EAL domain-like"/>
    <property type="match status" value="1"/>
</dbReference>
<dbReference type="Proteomes" id="UP001524586">
    <property type="component" value="Unassembled WGS sequence"/>
</dbReference>
<evidence type="ECO:0000313" key="12">
    <source>
        <dbReference type="Proteomes" id="UP001524586"/>
    </source>
</evidence>
<dbReference type="CDD" id="cd01949">
    <property type="entry name" value="GGDEF"/>
    <property type="match status" value="1"/>
</dbReference>
<feature type="domain" description="PAC" evidence="8">
    <location>
        <begin position="509"/>
        <end position="561"/>
    </location>
</feature>
<reference evidence="11 12" key="1">
    <citation type="submission" date="2022-07" db="EMBL/GenBank/DDBJ databases">
        <title>Methylomonas rivi sp. nov., Methylomonas rosea sp. nov., Methylomonas aureus sp. nov. and Methylomonas subterranea sp. nov., four novel methanotrophs isolated from a freshwater creek and the deep terrestrial subsurface.</title>
        <authorList>
            <person name="Abin C."/>
            <person name="Sankaranarayanan K."/>
            <person name="Garner C."/>
            <person name="Sindelar R."/>
            <person name="Kotary K."/>
            <person name="Garner R."/>
            <person name="Barclay S."/>
            <person name="Lawson P."/>
            <person name="Krumholz L."/>
        </authorList>
    </citation>
    <scope>NUCLEOTIDE SEQUENCE [LARGE SCALE GENOMIC DNA]</scope>
    <source>
        <strain evidence="11 12">WSC-6</strain>
    </source>
</reference>
<dbReference type="PROSITE" id="PS50113">
    <property type="entry name" value="PAC"/>
    <property type="match status" value="2"/>
</dbReference>
<organism evidence="11 12">
    <name type="scientific">Methylomonas rivi</name>
    <dbReference type="NCBI Taxonomy" id="2952226"/>
    <lineage>
        <taxon>Bacteria</taxon>
        <taxon>Pseudomonadati</taxon>
        <taxon>Pseudomonadota</taxon>
        <taxon>Gammaproteobacteria</taxon>
        <taxon>Methylococcales</taxon>
        <taxon>Methylococcaceae</taxon>
        <taxon>Methylomonas</taxon>
    </lineage>
</organism>
<dbReference type="CDD" id="cd01948">
    <property type="entry name" value="EAL"/>
    <property type="match status" value="1"/>
</dbReference>
<dbReference type="SUPFAM" id="SSF55785">
    <property type="entry name" value="PYP-like sensor domain (PAS domain)"/>
    <property type="match status" value="5"/>
</dbReference>
<feature type="transmembrane region" description="Helical" evidence="6">
    <location>
        <begin position="115"/>
        <end position="133"/>
    </location>
</feature>
<comment type="caution">
    <text evidence="11">The sequence shown here is derived from an EMBL/GenBank/DDBJ whole genome shotgun (WGS) entry which is preliminary data.</text>
</comment>
<keyword evidence="2" id="KW-1003">Cell membrane</keyword>
<protein>
    <submittedName>
        <fullName evidence="11">EAL domain-containing protein</fullName>
    </submittedName>
</protein>
<dbReference type="InterPro" id="IPR013656">
    <property type="entry name" value="PAS_4"/>
</dbReference>
<dbReference type="PROSITE" id="PS50887">
    <property type="entry name" value="GGDEF"/>
    <property type="match status" value="1"/>
</dbReference>
<keyword evidence="3 6" id="KW-0812">Transmembrane</keyword>
<dbReference type="CDD" id="cd00130">
    <property type="entry name" value="PAS"/>
    <property type="match status" value="3"/>
</dbReference>
<comment type="subcellular location">
    <subcellularLocation>
        <location evidence="1">Cell membrane</location>
        <topology evidence="1">Multi-pass membrane protein</topology>
    </subcellularLocation>
</comment>
<feature type="domain" description="EAL" evidence="9">
    <location>
        <begin position="1110"/>
        <end position="1365"/>
    </location>
</feature>
<dbReference type="SMART" id="SM00086">
    <property type="entry name" value="PAC"/>
    <property type="match status" value="4"/>
</dbReference>
<feature type="transmembrane region" description="Helical" evidence="6">
    <location>
        <begin position="153"/>
        <end position="176"/>
    </location>
</feature>
<dbReference type="NCBIfam" id="TIGR00229">
    <property type="entry name" value="sensory_box"/>
    <property type="match status" value="4"/>
</dbReference>
<feature type="domain" description="PAS" evidence="7">
    <location>
        <begin position="818"/>
        <end position="857"/>
    </location>
</feature>
<keyword evidence="4 6" id="KW-1133">Transmembrane helix</keyword>
<dbReference type="Pfam" id="PF05231">
    <property type="entry name" value="MASE1"/>
    <property type="match status" value="1"/>
</dbReference>
<dbReference type="InterPro" id="IPR001633">
    <property type="entry name" value="EAL_dom"/>
</dbReference>
<evidence type="ECO:0000256" key="5">
    <source>
        <dbReference type="ARBA" id="ARBA00023136"/>
    </source>
</evidence>
<accession>A0ABT1U1C8</accession>
<dbReference type="InterPro" id="IPR029787">
    <property type="entry name" value="Nucleotide_cyclase"/>
</dbReference>
<dbReference type="Pfam" id="PF00989">
    <property type="entry name" value="PAS"/>
    <property type="match status" value="1"/>
</dbReference>
<proteinExistence type="predicted"/>
<dbReference type="NCBIfam" id="TIGR00254">
    <property type="entry name" value="GGDEF"/>
    <property type="match status" value="1"/>
</dbReference>
<dbReference type="Gene3D" id="3.30.70.270">
    <property type="match status" value="1"/>
</dbReference>
<evidence type="ECO:0000256" key="6">
    <source>
        <dbReference type="SAM" id="Phobius"/>
    </source>
</evidence>
<dbReference type="Pfam" id="PF00563">
    <property type="entry name" value="EAL"/>
    <property type="match status" value="1"/>
</dbReference>
<dbReference type="Gene3D" id="3.30.450.20">
    <property type="entry name" value="PAS domain"/>
    <property type="match status" value="5"/>
</dbReference>
<dbReference type="InterPro" id="IPR013767">
    <property type="entry name" value="PAS_fold"/>
</dbReference>
<feature type="transmembrane region" description="Helical" evidence="6">
    <location>
        <begin position="12"/>
        <end position="32"/>
    </location>
</feature>
<feature type="transmembrane region" description="Helical" evidence="6">
    <location>
        <begin position="188"/>
        <end position="205"/>
    </location>
</feature>
<dbReference type="InterPro" id="IPR000700">
    <property type="entry name" value="PAS-assoc_C"/>
</dbReference>
<dbReference type="PANTHER" id="PTHR44757:SF2">
    <property type="entry name" value="BIOFILM ARCHITECTURE MAINTENANCE PROTEIN MBAA"/>
    <property type="match status" value="1"/>
</dbReference>
<dbReference type="Pfam" id="PF00990">
    <property type="entry name" value="GGDEF"/>
    <property type="match status" value="1"/>
</dbReference>
<evidence type="ECO:0000259" key="9">
    <source>
        <dbReference type="PROSITE" id="PS50883"/>
    </source>
</evidence>
<dbReference type="Gene3D" id="3.20.20.450">
    <property type="entry name" value="EAL domain"/>
    <property type="match status" value="1"/>
</dbReference>
<evidence type="ECO:0000256" key="4">
    <source>
        <dbReference type="ARBA" id="ARBA00022989"/>
    </source>
</evidence>
<feature type="transmembrane region" description="Helical" evidence="6">
    <location>
        <begin position="39"/>
        <end position="57"/>
    </location>
</feature>
<dbReference type="PANTHER" id="PTHR44757">
    <property type="entry name" value="DIGUANYLATE CYCLASE DGCP"/>
    <property type="match status" value="1"/>
</dbReference>
<evidence type="ECO:0000256" key="3">
    <source>
        <dbReference type="ARBA" id="ARBA00022692"/>
    </source>
</evidence>
<dbReference type="InterPro" id="IPR035965">
    <property type="entry name" value="PAS-like_dom_sf"/>
</dbReference>
<dbReference type="PROSITE" id="PS50883">
    <property type="entry name" value="EAL"/>
    <property type="match status" value="1"/>
</dbReference>
<feature type="domain" description="PAC" evidence="8">
    <location>
        <begin position="758"/>
        <end position="814"/>
    </location>
</feature>
<dbReference type="RefSeq" id="WP_256613687.1">
    <property type="nucleotide sequence ID" value="NZ_JANIBK010000007.1"/>
</dbReference>
<evidence type="ECO:0000313" key="11">
    <source>
        <dbReference type="EMBL" id="MCQ8127368.1"/>
    </source>
</evidence>
<dbReference type="InterPro" id="IPR043128">
    <property type="entry name" value="Rev_trsase/Diguanyl_cyclase"/>
</dbReference>
<dbReference type="EMBL" id="JANIBK010000007">
    <property type="protein sequence ID" value="MCQ8127368.1"/>
    <property type="molecule type" value="Genomic_DNA"/>
</dbReference>
<dbReference type="SUPFAM" id="SSF55073">
    <property type="entry name" value="Nucleotide cyclase"/>
    <property type="match status" value="1"/>
</dbReference>
<dbReference type="InterPro" id="IPR052155">
    <property type="entry name" value="Biofilm_reg_signaling"/>
</dbReference>
<evidence type="ECO:0000259" key="10">
    <source>
        <dbReference type="PROSITE" id="PS50887"/>
    </source>
</evidence>
<feature type="transmembrane region" description="Helical" evidence="6">
    <location>
        <begin position="240"/>
        <end position="260"/>
    </location>
</feature>
<dbReference type="InterPro" id="IPR000160">
    <property type="entry name" value="GGDEF_dom"/>
</dbReference>
<evidence type="ECO:0000259" key="7">
    <source>
        <dbReference type="PROSITE" id="PS50112"/>
    </source>
</evidence>
<dbReference type="SMART" id="SM00091">
    <property type="entry name" value="PAS"/>
    <property type="match status" value="5"/>
</dbReference>
<dbReference type="InterPro" id="IPR035919">
    <property type="entry name" value="EAL_sf"/>
</dbReference>
<keyword evidence="5 6" id="KW-0472">Membrane</keyword>
<feature type="transmembrane region" description="Helical" evidence="6">
    <location>
        <begin position="272"/>
        <end position="289"/>
    </location>
</feature>
<dbReference type="Pfam" id="PF08448">
    <property type="entry name" value="PAS_4"/>
    <property type="match status" value="2"/>
</dbReference>
<gene>
    <name evidence="11" type="ORF">NP596_02770</name>
</gene>
<dbReference type="PROSITE" id="PS50112">
    <property type="entry name" value="PAS"/>
    <property type="match status" value="1"/>
</dbReference>
<dbReference type="InterPro" id="IPR007895">
    <property type="entry name" value="MASE1"/>
</dbReference>
<dbReference type="SMART" id="SM00052">
    <property type="entry name" value="EAL"/>
    <property type="match status" value="1"/>
</dbReference>
<keyword evidence="12" id="KW-1185">Reference proteome</keyword>